<dbReference type="FunFam" id="4.10.81.10:FF:000001">
    <property type="entry name" value="Cytochrome c oxidase subunit 8B, mitochondrial"/>
    <property type="match status" value="1"/>
</dbReference>
<keyword evidence="6" id="KW-0809">Transit peptide</keyword>
<evidence type="ECO:0000256" key="7">
    <source>
        <dbReference type="ARBA" id="ARBA00022989"/>
    </source>
</evidence>
<keyword evidence="8" id="KW-0496">Mitochondrion</keyword>
<evidence type="ECO:0000256" key="9">
    <source>
        <dbReference type="ARBA" id="ARBA00023136"/>
    </source>
</evidence>
<keyword evidence="4 10" id="KW-0812">Transmembrane</keyword>
<dbReference type="PANTHER" id="PTHR16717:SF6">
    <property type="entry name" value="CYTOCHROME C OXIDASE SUBUNIT 8B"/>
    <property type="match status" value="1"/>
</dbReference>
<dbReference type="CTD" id="12869"/>
<dbReference type="Ensembl" id="ENSSFOT00015062313.1">
    <property type="protein sequence ID" value="ENSSFOP00015057525.1"/>
    <property type="gene ID" value="ENSSFOG00015031585.1"/>
</dbReference>
<dbReference type="SUPFAM" id="SSF81431">
    <property type="entry name" value="Mitochondrial cytochrome c oxidase subunit VIIIb (aka IX)"/>
    <property type="match status" value="1"/>
</dbReference>
<evidence type="ECO:0000256" key="1">
    <source>
        <dbReference type="ARBA" id="ARBA00004434"/>
    </source>
</evidence>
<evidence type="ECO:0000256" key="3">
    <source>
        <dbReference type="ARBA" id="ARBA00010117"/>
    </source>
</evidence>
<dbReference type="KEGG" id="sfm:108942121"/>
<keyword evidence="7 10" id="KW-1133">Transmembrane helix</keyword>
<keyword evidence="5" id="KW-0999">Mitochondrion inner membrane</keyword>
<dbReference type="InterPro" id="IPR003205">
    <property type="entry name" value="Cyt_c_oxidase_su8"/>
</dbReference>
<keyword evidence="9 10" id="KW-0472">Membrane</keyword>
<dbReference type="InterPro" id="IPR036548">
    <property type="entry name" value="Cyt_c_oxidase_su8_sf"/>
</dbReference>
<dbReference type="GO" id="GO:0006123">
    <property type="term" value="P:mitochondrial electron transport, cytochrome c to oxygen"/>
    <property type="evidence" value="ECO:0007669"/>
    <property type="project" value="InterPro"/>
</dbReference>
<dbReference type="GO" id="GO:0045277">
    <property type="term" value="C:respiratory chain complex IV"/>
    <property type="evidence" value="ECO:0007669"/>
    <property type="project" value="InterPro"/>
</dbReference>
<reference evidence="11 12" key="1">
    <citation type="submission" date="2019-04" db="EMBL/GenBank/DDBJ databases">
        <authorList>
            <consortium name="Wellcome Sanger Institute Data Sharing"/>
        </authorList>
    </citation>
    <scope>NUCLEOTIDE SEQUENCE [LARGE SCALE GENOMIC DNA]</scope>
</reference>
<evidence type="ECO:0000313" key="11">
    <source>
        <dbReference type="Ensembl" id="ENSSFOP00015057525.1"/>
    </source>
</evidence>
<dbReference type="AlphaFoldDB" id="A0A8C9U7I2"/>
<protein>
    <submittedName>
        <fullName evidence="11">Cytochrome c oxidase subunit 8B</fullName>
    </submittedName>
</protein>
<comment type="similarity">
    <text evidence="3">Belongs to the cytochrome c oxidase VIII family.</text>
</comment>
<sequence length="67" mass="7547">MSGFNRSFHLLRRTLSPVVTPRATITAKPPKHHLSVADQTIAMVILFACILVPSGWVMANLEEYKKR</sequence>
<evidence type="ECO:0000256" key="5">
    <source>
        <dbReference type="ARBA" id="ARBA00022792"/>
    </source>
</evidence>
<comment type="pathway">
    <text evidence="2">Energy metabolism; oxidative phosphorylation.</text>
</comment>
<reference evidence="11" key="3">
    <citation type="submission" date="2025-09" db="UniProtKB">
        <authorList>
            <consortium name="Ensembl"/>
        </authorList>
    </citation>
    <scope>IDENTIFICATION</scope>
</reference>
<evidence type="ECO:0000256" key="8">
    <source>
        <dbReference type="ARBA" id="ARBA00023128"/>
    </source>
</evidence>
<evidence type="ECO:0000256" key="2">
    <source>
        <dbReference type="ARBA" id="ARBA00004673"/>
    </source>
</evidence>
<dbReference type="GeneTree" id="ENSGT01150000288464"/>
<keyword evidence="12" id="KW-1185">Reference proteome</keyword>
<feature type="transmembrane region" description="Helical" evidence="10">
    <location>
        <begin position="41"/>
        <end position="61"/>
    </location>
</feature>
<evidence type="ECO:0000313" key="12">
    <source>
        <dbReference type="Proteomes" id="UP000694397"/>
    </source>
</evidence>
<gene>
    <name evidence="11" type="primary">LOC108942121</name>
</gene>
<name>A0A8C9U7I2_SCLFO</name>
<evidence type="ECO:0000256" key="4">
    <source>
        <dbReference type="ARBA" id="ARBA00022692"/>
    </source>
</evidence>
<dbReference type="GO" id="GO:0005743">
    <property type="term" value="C:mitochondrial inner membrane"/>
    <property type="evidence" value="ECO:0007669"/>
    <property type="project" value="UniProtKB-SubCell"/>
</dbReference>
<dbReference type="PANTHER" id="PTHR16717">
    <property type="entry name" value="CYTOCHROME C OXIDASE POLYPEPTIDE VIII"/>
    <property type="match status" value="1"/>
</dbReference>
<dbReference type="Proteomes" id="UP000694397">
    <property type="component" value="Chromosome 5"/>
</dbReference>
<comment type="subcellular location">
    <subcellularLocation>
        <location evidence="1">Mitochondrion inner membrane</location>
        <topology evidence="1">Single-pass membrane protein</topology>
    </subcellularLocation>
</comment>
<dbReference type="UniPathway" id="UPA00705"/>
<organism evidence="11 12">
    <name type="scientific">Scleropages formosus</name>
    <name type="common">Asian bonytongue</name>
    <name type="synonym">Osteoglossum formosum</name>
    <dbReference type="NCBI Taxonomy" id="113540"/>
    <lineage>
        <taxon>Eukaryota</taxon>
        <taxon>Metazoa</taxon>
        <taxon>Chordata</taxon>
        <taxon>Craniata</taxon>
        <taxon>Vertebrata</taxon>
        <taxon>Euteleostomi</taxon>
        <taxon>Actinopterygii</taxon>
        <taxon>Neopterygii</taxon>
        <taxon>Teleostei</taxon>
        <taxon>Osteoglossocephala</taxon>
        <taxon>Osteoglossomorpha</taxon>
        <taxon>Osteoglossiformes</taxon>
        <taxon>Osteoglossidae</taxon>
        <taxon>Scleropages</taxon>
    </lineage>
</organism>
<dbReference type="Gene3D" id="4.10.81.10">
    <property type="entry name" value="Cytochrome c oxidase, subunit 8"/>
    <property type="match status" value="1"/>
</dbReference>
<accession>A0A8C9U7I2</accession>
<dbReference type="OrthoDB" id="8931496at2759"/>
<dbReference type="Pfam" id="PF02285">
    <property type="entry name" value="COX8"/>
    <property type="match status" value="1"/>
</dbReference>
<reference evidence="11" key="2">
    <citation type="submission" date="2025-08" db="UniProtKB">
        <authorList>
            <consortium name="Ensembl"/>
        </authorList>
    </citation>
    <scope>IDENTIFICATION</scope>
</reference>
<proteinExistence type="inferred from homology"/>
<evidence type="ECO:0000256" key="10">
    <source>
        <dbReference type="SAM" id="Phobius"/>
    </source>
</evidence>
<evidence type="ECO:0000256" key="6">
    <source>
        <dbReference type="ARBA" id="ARBA00022946"/>
    </source>
</evidence>